<keyword evidence="2" id="KW-0813">Transport</keyword>
<sequence length="446" mass="48337">MKKWWSLLIAAVLVGSSLAGCGSKQEEAPADANAPAQSESPAQEPAGTDAPEAGGETGEAVTLNFWNVFTGSDGDILREIVDKYNETNTDNITINMDIMPNDTLQQKLPASIATNTAPDFVLFGVENIAPYVSNDSLEDISDFWDTAGVDKSNFLENVVDLSYVDGKLYGTPMQYNVQYLYWNKDLFQAAGLDPDTPPATMEELADFAVKLTDSSKKQYGLALPTSVTYMQFLWANGGDADDTETNTNLLNSEENLKTLEWLQDLAVNKKVTPENITGPDADTMLQAGQVAMYMSGPWQINGLNEAGIKFGIAPCVAGSAGSFSPAGGCSFVIPKGTDETKKAAAYKFMKYWLTDEVLKEWSQRNGFPVWSKTLMEDPEIQNDEVLSSISKATEIGRSYNLGYSLASQIDNDVMIPLFEKVITGASKPKDALDEASKAMDAVLGSN</sequence>
<dbReference type="PANTHER" id="PTHR30061">
    <property type="entry name" value="MALTOSE-BINDING PERIPLASMIC PROTEIN"/>
    <property type="match status" value="1"/>
</dbReference>
<dbReference type="GO" id="GO:1901982">
    <property type="term" value="F:maltose binding"/>
    <property type="evidence" value="ECO:0007669"/>
    <property type="project" value="TreeGrafter"/>
</dbReference>
<keyword evidence="3 5" id="KW-0732">Signal</keyword>
<dbReference type="SUPFAM" id="SSF53850">
    <property type="entry name" value="Periplasmic binding protein-like II"/>
    <property type="match status" value="1"/>
</dbReference>
<feature type="chain" id="PRO_5038570352" evidence="5">
    <location>
        <begin position="20"/>
        <end position="446"/>
    </location>
</feature>
<feature type="signal peptide" evidence="5">
    <location>
        <begin position="1"/>
        <end position="19"/>
    </location>
</feature>
<dbReference type="AlphaFoldDB" id="A0A949K1G0"/>
<evidence type="ECO:0000256" key="5">
    <source>
        <dbReference type="SAM" id="SignalP"/>
    </source>
</evidence>
<dbReference type="Gene3D" id="3.40.190.10">
    <property type="entry name" value="Periplasmic binding protein-like II"/>
    <property type="match status" value="1"/>
</dbReference>
<proteinExistence type="inferred from homology"/>
<dbReference type="EMBL" id="JAHQCW010000051">
    <property type="protein sequence ID" value="MBU9739175.1"/>
    <property type="molecule type" value="Genomic_DNA"/>
</dbReference>
<reference evidence="6" key="1">
    <citation type="submission" date="2021-06" db="EMBL/GenBank/DDBJ databases">
        <title>Description of novel taxa of the family Lachnospiraceae.</title>
        <authorList>
            <person name="Chaplin A.V."/>
            <person name="Sokolova S.R."/>
            <person name="Pikina A.P."/>
            <person name="Korzhanova M."/>
            <person name="Belova V."/>
            <person name="Korostin D."/>
            <person name="Efimov B.A."/>
        </authorList>
    </citation>
    <scope>NUCLEOTIDE SEQUENCE</scope>
    <source>
        <strain evidence="6">ASD5720</strain>
    </source>
</reference>
<dbReference type="InterPro" id="IPR006059">
    <property type="entry name" value="SBP"/>
</dbReference>
<dbReference type="PROSITE" id="PS51257">
    <property type="entry name" value="PROKAR_LIPOPROTEIN"/>
    <property type="match status" value="1"/>
</dbReference>
<dbReference type="Pfam" id="PF13416">
    <property type="entry name" value="SBP_bac_8"/>
    <property type="match status" value="1"/>
</dbReference>
<dbReference type="GO" id="GO:0055052">
    <property type="term" value="C:ATP-binding cassette (ABC) transporter complex, substrate-binding subunit-containing"/>
    <property type="evidence" value="ECO:0007669"/>
    <property type="project" value="TreeGrafter"/>
</dbReference>
<gene>
    <name evidence="6" type="ORF">KTH89_21790</name>
</gene>
<evidence type="ECO:0000313" key="6">
    <source>
        <dbReference type="EMBL" id="MBU9739175.1"/>
    </source>
</evidence>
<dbReference type="PANTHER" id="PTHR30061:SF50">
    <property type="entry name" value="MALTOSE_MALTODEXTRIN-BINDING PERIPLASMIC PROTEIN"/>
    <property type="match status" value="1"/>
</dbReference>
<evidence type="ECO:0000256" key="2">
    <source>
        <dbReference type="ARBA" id="ARBA00022448"/>
    </source>
</evidence>
<dbReference type="Proteomes" id="UP000712157">
    <property type="component" value="Unassembled WGS sequence"/>
</dbReference>
<dbReference type="CDD" id="cd14748">
    <property type="entry name" value="PBP2_UgpB"/>
    <property type="match status" value="1"/>
</dbReference>
<evidence type="ECO:0000313" key="7">
    <source>
        <dbReference type="Proteomes" id="UP000712157"/>
    </source>
</evidence>
<comment type="caution">
    <text evidence="6">The sequence shown here is derived from an EMBL/GenBank/DDBJ whole genome shotgun (WGS) entry which is preliminary data.</text>
</comment>
<organism evidence="6 7">
    <name type="scientific">Diplocloster agilis</name>
    <dbReference type="NCBI Taxonomy" id="2850323"/>
    <lineage>
        <taxon>Bacteria</taxon>
        <taxon>Bacillati</taxon>
        <taxon>Bacillota</taxon>
        <taxon>Clostridia</taxon>
        <taxon>Lachnospirales</taxon>
        <taxon>Lachnospiraceae</taxon>
        <taxon>Diplocloster</taxon>
    </lineage>
</organism>
<name>A0A949K1G0_9FIRM</name>
<evidence type="ECO:0000256" key="4">
    <source>
        <dbReference type="SAM" id="MobiDB-lite"/>
    </source>
</evidence>
<keyword evidence="7" id="KW-1185">Reference proteome</keyword>
<accession>A0A949K1G0</accession>
<protein>
    <submittedName>
        <fullName evidence="6">ABC transporter substrate-binding protein</fullName>
    </submittedName>
</protein>
<evidence type="ECO:0000256" key="3">
    <source>
        <dbReference type="ARBA" id="ARBA00022729"/>
    </source>
</evidence>
<evidence type="ECO:0000256" key="1">
    <source>
        <dbReference type="ARBA" id="ARBA00008520"/>
    </source>
</evidence>
<comment type="similarity">
    <text evidence="1">Belongs to the bacterial solute-binding protein 1 family.</text>
</comment>
<dbReference type="GO" id="GO:0015768">
    <property type="term" value="P:maltose transport"/>
    <property type="evidence" value="ECO:0007669"/>
    <property type="project" value="TreeGrafter"/>
</dbReference>
<feature type="region of interest" description="Disordered" evidence="4">
    <location>
        <begin position="22"/>
        <end position="56"/>
    </location>
</feature>
<dbReference type="GO" id="GO:0042956">
    <property type="term" value="P:maltodextrin transmembrane transport"/>
    <property type="evidence" value="ECO:0007669"/>
    <property type="project" value="TreeGrafter"/>
</dbReference>